<evidence type="ECO:0000256" key="1">
    <source>
        <dbReference type="ARBA" id="ARBA00009885"/>
    </source>
</evidence>
<evidence type="ECO:0000256" key="2">
    <source>
        <dbReference type="ARBA" id="ARBA00015157"/>
    </source>
</evidence>
<dbReference type="Proteomes" id="UP000694843">
    <property type="component" value="Unplaced"/>
</dbReference>
<evidence type="ECO:0000313" key="6">
    <source>
        <dbReference type="Proteomes" id="UP000694843"/>
    </source>
</evidence>
<dbReference type="PANTHER" id="PTHR12775">
    <property type="entry name" value="PROTEIN C20ORF43 HOMOLOG"/>
    <property type="match status" value="1"/>
</dbReference>
<dbReference type="Proteomes" id="UP000711488">
    <property type="component" value="Unassembled WGS sequence"/>
</dbReference>
<gene>
    <name evidence="7" type="primary">LOC108667892</name>
    <name evidence="5" type="ORF">HAZT_HAZT003571</name>
</gene>
<reference evidence="5" key="1">
    <citation type="submission" date="2014-08" db="EMBL/GenBank/DDBJ databases">
        <authorList>
            <person name="Murali S."/>
            <person name="Richards S."/>
            <person name="Bandaranaike D."/>
            <person name="Bellair M."/>
            <person name="Blankenburg K."/>
            <person name="Chao H."/>
            <person name="Dinh H."/>
            <person name="Doddapaneni H."/>
            <person name="Dugan-Rocha S."/>
            <person name="Elkadiri S."/>
            <person name="Gnanaolivu R."/>
            <person name="Hughes D."/>
            <person name="Lee S."/>
            <person name="Li M."/>
            <person name="Ming W."/>
            <person name="Munidasa M."/>
            <person name="Muniz J."/>
            <person name="Nguyen L."/>
            <person name="Osuji N."/>
            <person name="Pu L.-L."/>
            <person name="Puazo M."/>
            <person name="Skinner E."/>
            <person name="Qu C."/>
            <person name="Quiroz J."/>
            <person name="Raj R."/>
            <person name="Weissenberger G."/>
            <person name="Xin Y."/>
            <person name="Zou X."/>
            <person name="Han Y."/>
            <person name="Worley K."/>
            <person name="Muzny D."/>
            <person name="Gibbs R."/>
        </authorList>
    </citation>
    <scope>NUCLEOTIDE SEQUENCE</scope>
    <source>
        <strain evidence="5">HAZT.00-mixed</strain>
        <tissue evidence="5">Whole organism</tissue>
    </source>
</reference>
<evidence type="ECO:0000256" key="4">
    <source>
        <dbReference type="SAM" id="MobiDB-lite"/>
    </source>
</evidence>
<dbReference type="GO" id="GO:0006274">
    <property type="term" value="P:DNA replication termination"/>
    <property type="evidence" value="ECO:0007669"/>
    <property type="project" value="TreeGrafter"/>
</dbReference>
<keyword evidence="6" id="KW-1185">Reference proteome</keyword>
<dbReference type="GeneID" id="108667892"/>
<comment type="similarity">
    <text evidence="1">Belongs to the rtf2 family.</text>
</comment>
<reference evidence="7" key="4">
    <citation type="submission" date="2025-04" db="UniProtKB">
        <authorList>
            <consortium name="RefSeq"/>
        </authorList>
    </citation>
    <scope>IDENTIFICATION</scope>
    <source>
        <tissue evidence="7">Whole organism</tissue>
    </source>
</reference>
<dbReference type="PANTHER" id="PTHR12775:SF0">
    <property type="entry name" value="REPLICATION TERMINATION FACTOR 2"/>
    <property type="match status" value="1"/>
</dbReference>
<feature type="region of interest" description="Disordered" evidence="4">
    <location>
        <begin position="183"/>
        <end position="241"/>
    </location>
</feature>
<dbReference type="InterPro" id="IPR006735">
    <property type="entry name" value="Rtf2"/>
</dbReference>
<dbReference type="RefSeq" id="XP_018010482.1">
    <property type="nucleotide sequence ID" value="XM_018154993.2"/>
</dbReference>
<dbReference type="GO" id="GO:0005634">
    <property type="term" value="C:nucleus"/>
    <property type="evidence" value="ECO:0007669"/>
    <property type="project" value="TreeGrafter"/>
</dbReference>
<dbReference type="EMBL" id="JQDR03013914">
    <property type="protein sequence ID" value="KAA0188954.1"/>
    <property type="molecule type" value="Genomic_DNA"/>
</dbReference>
<organism evidence="5">
    <name type="scientific">Hyalella azteca</name>
    <name type="common">Amphipod</name>
    <dbReference type="NCBI Taxonomy" id="294128"/>
    <lineage>
        <taxon>Eukaryota</taxon>
        <taxon>Metazoa</taxon>
        <taxon>Ecdysozoa</taxon>
        <taxon>Arthropoda</taxon>
        <taxon>Crustacea</taxon>
        <taxon>Multicrustacea</taxon>
        <taxon>Malacostraca</taxon>
        <taxon>Eumalacostraca</taxon>
        <taxon>Peracarida</taxon>
        <taxon>Amphipoda</taxon>
        <taxon>Senticaudata</taxon>
        <taxon>Talitrida</taxon>
        <taxon>Talitroidea</taxon>
        <taxon>Hyalellidae</taxon>
        <taxon>Hyalella</taxon>
    </lineage>
</organism>
<feature type="compositionally biased region" description="Basic and acidic residues" evidence="4">
    <location>
        <begin position="192"/>
        <end position="204"/>
    </location>
</feature>
<dbReference type="OrthoDB" id="247013at2759"/>
<dbReference type="KEGG" id="hazt:108667892"/>
<evidence type="ECO:0000256" key="3">
    <source>
        <dbReference type="ARBA" id="ARBA00030367"/>
    </source>
</evidence>
<reference evidence="5" key="3">
    <citation type="submission" date="2019-06" db="EMBL/GenBank/DDBJ databases">
        <authorList>
            <person name="Poynton C."/>
            <person name="Hasenbein S."/>
            <person name="Benoit J.B."/>
            <person name="Sepulveda M.S."/>
            <person name="Poelchau M.F."/>
            <person name="Murali S.C."/>
            <person name="Chen S."/>
            <person name="Glastad K.M."/>
            <person name="Werren J.H."/>
            <person name="Vineis J.H."/>
            <person name="Bowen J.L."/>
            <person name="Friedrich M."/>
            <person name="Jones J."/>
            <person name="Robertson H.M."/>
            <person name="Feyereisen R."/>
            <person name="Mechler-Hickson A."/>
            <person name="Mathers N."/>
            <person name="Lee C.E."/>
            <person name="Colbourne J.K."/>
            <person name="Biales A."/>
            <person name="Johnston J.S."/>
            <person name="Wellborn G.A."/>
            <person name="Rosendale A.J."/>
            <person name="Cridge A.G."/>
            <person name="Munoz-Torres M.C."/>
            <person name="Bain P.A."/>
            <person name="Manny A.R."/>
            <person name="Major K.M."/>
            <person name="Lambert F.N."/>
            <person name="Vulpe C.D."/>
            <person name="Tuck P."/>
            <person name="Blalock B.J."/>
            <person name="Lin Y.-Y."/>
            <person name="Smith M.E."/>
            <person name="Ochoa-Acuna H."/>
            <person name="Chen M.-J.M."/>
            <person name="Childers C.P."/>
            <person name="Qu J."/>
            <person name="Dugan S."/>
            <person name="Lee S.L."/>
            <person name="Chao H."/>
            <person name="Dinh H."/>
            <person name="Han Y."/>
            <person name="Doddapaneni H."/>
            <person name="Worley K.C."/>
            <person name="Muzny D.M."/>
            <person name="Gibbs R.A."/>
            <person name="Richards S."/>
        </authorList>
    </citation>
    <scope>NUCLEOTIDE SEQUENCE</scope>
    <source>
        <strain evidence="5">HAZT.00-mixed</strain>
        <tissue evidence="5">Whole organism</tissue>
    </source>
</reference>
<dbReference type="AlphaFoldDB" id="A0A6A0GWI0"/>
<protein>
    <recommendedName>
        <fullName evidence="2">Replication termination factor 2</fullName>
    </recommendedName>
    <alternativeName>
        <fullName evidence="3">Replication termination factor 2 domain-containing protein 1</fullName>
    </alternativeName>
</protein>
<dbReference type="Pfam" id="PF04641">
    <property type="entry name" value="Rtf2"/>
    <property type="match status" value="1"/>
</dbReference>
<reference evidence="5" key="2">
    <citation type="journal article" date="2018" name="Environ. Sci. Technol.">
        <title>The Toxicogenome of Hyalella azteca: A Model for Sediment Ecotoxicology and Evolutionary Toxicology.</title>
        <authorList>
            <person name="Poynton H.C."/>
            <person name="Hasenbein S."/>
            <person name="Benoit J.B."/>
            <person name="Sepulveda M.S."/>
            <person name="Poelchau M.F."/>
            <person name="Hughes D.S.T."/>
            <person name="Murali S.C."/>
            <person name="Chen S."/>
            <person name="Glastad K.M."/>
            <person name="Goodisman M.A.D."/>
            <person name="Werren J.H."/>
            <person name="Vineis J.H."/>
            <person name="Bowen J.L."/>
            <person name="Friedrich M."/>
            <person name="Jones J."/>
            <person name="Robertson H.M."/>
            <person name="Feyereisen R."/>
            <person name="Mechler-Hickson A."/>
            <person name="Mathers N."/>
            <person name="Lee C.E."/>
            <person name="Colbourne J.K."/>
            <person name="Biales A."/>
            <person name="Johnston J.S."/>
            <person name="Wellborn G.A."/>
            <person name="Rosendale A.J."/>
            <person name="Cridge A.G."/>
            <person name="Munoz-Torres M.C."/>
            <person name="Bain P.A."/>
            <person name="Manny A.R."/>
            <person name="Major K.M."/>
            <person name="Lambert F.N."/>
            <person name="Vulpe C.D."/>
            <person name="Tuck P."/>
            <person name="Blalock B.J."/>
            <person name="Lin Y.Y."/>
            <person name="Smith M.E."/>
            <person name="Ochoa-Acuna H."/>
            <person name="Chen M.M."/>
            <person name="Childers C.P."/>
            <person name="Qu J."/>
            <person name="Dugan S."/>
            <person name="Lee S.L."/>
            <person name="Chao H."/>
            <person name="Dinh H."/>
            <person name="Han Y."/>
            <person name="Doddapaneni H."/>
            <person name="Worley K.C."/>
            <person name="Muzny D.M."/>
            <person name="Gibbs R.A."/>
            <person name="Richards S."/>
        </authorList>
    </citation>
    <scope>NUCLEOTIDE SEQUENCE</scope>
    <source>
        <strain evidence="5">HAZT.00-mixed</strain>
        <tissue evidence="5">Whole organism</tissue>
    </source>
</reference>
<dbReference type="CDD" id="cd16653">
    <property type="entry name" value="RING-like_Rtf2"/>
    <property type="match status" value="1"/>
</dbReference>
<accession>A0A6A0GWI0</accession>
<proteinExistence type="inferred from homology"/>
<name>A0A6A0GWI0_HYAAZ</name>
<sequence length="302" mass="33539">MGCDGGTIPKRDELVKTKQKGEQKDLVGERTYRWRHCSVSQTALRAPVVACELGRLYNKDEVIKRLLEKSQESCNISHIRGLKDVKELRLTANPAYEGEEQQRGGETVEVGRAPWICPVSGLEMNGKHGFCFAWRCGCVVSNRAVRELNTDVCCACGIEIQADDVIILNPDADQLTEAAAKMAERRKKAKEPKKEKKDKRKAENDSAECTSQEKKHKSGSANEAGPSGTRNGHQKAGKAGVSVSGLASSILRDTEFSHVRSKEYSVANNPKHSEVYKSIFDTHKSAQKKLKSNWVTCNPQYY</sequence>
<evidence type="ECO:0000313" key="5">
    <source>
        <dbReference type="EMBL" id="KAA0188954.1"/>
    </source>
</evidence>
<dbReference type="InterPro" id="IPR027799">
    <property type="entry name" value="Rtf2_RING-finger"/>
</dbReference>
<evidence type="ECO:0000313" key="7">
    <source>
        <dbReference type="RefSeq" id="XP_018010482.1"/>
    </source>
</evidence>
<dbReference type="OMA" id="EFRWLHC"/>